<evidence type="ECO:0000313" key="15">
    <source>
        <dbReference type="EMBL" id="AFD08494.1"/>
    </source>
</evidence>
<feature type="domain" description="Peptidase M1 membrane alanine aminopeptidase" evidence="13">
    <location>
        <begin position="291"/>
        <end position="496"/>
    </location>
</feature>
<dbReference type="Gene3D" id="2.60.40.1730">
    <property type="entry name" value="tricorn interacting facor f3 domain"/>
    <property type="match status" value="1"/>
</dbReference>
<dbReference type="OrthoDB" id="100605at2"/>
<evidence type="ECO:0000256" key="10">
    <source>
        <dbReference type="ARBA" id="ARBA00022833"/>
    </source>
</evidence>
<name>H8KXG5_SOLCM</name>
<accession>H8KXG5</accession>
<dbReference type="InterPro" id="IPR027268">
    <property type="entry name" value="Peptidase_M4/M1_CTD_sf"/>
</dbReference>
<feature type="signal peptide" evidence="12">
    <location>
        <begin position="1"/>
        <end position="20"/>
    </location>
</feature>
<dbReference type="InterPro" id="IPR050344">
    <property type="entry name" value="Peptidase_M1_aminopeptidases"/>
</dbReference>
<dbReference type="GO" id="GO:0043171">
    <property type="term" value="P:peptide catabolic process"/>
    <property type="evidence" value="ECO:0007669"/>
    <property type="project" value="TreeGrafter"/>
</dbReference>
<gene>
    <name evidence="15" type="ordered locus">Solca_3489</name>
</gene>
<evidence type="ECO:0000256" key="6">
    <source>
        <dbReference type="ARBA" id="ARBA00022438"/>
    </source>
</evidence>
<evidence type="ECO:0000313" key="16">
    <source>
        <dbReference type="Proteomes" id="UP000007590"/>
    </source>
</evidence>
<dbReference type="AlphaFoldDB" id="H8KXG5"/>
<dbReference type="EC" id="3.4.11.2" evidence="4"/>
<evidence type="ECO:0000256" key="8">
    <source>
        <dbReference type="ARBA" id="ARBA00022723"/>
    </source>
</evidence>
<dbReference type="Pfam" id="PF17900">
    <property type="entry name" value="Peptidase_M1_N"/>
    <property type="match status" value="1"/>
</dbReference>
<dbReference type="InterPro" id="IPR001930">
    <property type="entry name" value="Peptidase_M1"/>
</dbReference>
<dbReference type="HOGENOM" id="CLU_014298_0_0_10"/>
<dbReference type="GO" id="GO:0005737">
    <property type="term" value="C:cytoplasm"/>
    <property type="evidence" value="ECO:0007669"/>
    <property type="project" value="TreeGrafter"/>
</dbReference>
<keyword evidence="8" id="KW-0479">Metal-binding</keyword>
<evidence type="ECO:0000259" key="14">
    <source>
        <dbReference type="Pfam" id="PF17900"/>
    </source>
</evidence>
<dbReference type="PRINTS" id="PR00756">
    <property type="entry name" value="ALADIPTASE"/>
</dbReference>
<evidence type="ECO:0000256" key="11">
    <source>
        <dbReference type="ARBA" id="ARBA00023049"/>
    </source>
</evidence>
<dbReference type="GO" id="GO:0070006">
    <property type="term" value="F:metalloaminopeptidase activity"/>
    <property type="evidence" value="ECO:0007669"/>
    <property type="project" value="TreeGrafter"/>
</dbReference>
<evidence type="ECO:0000256" key="1">
    <source>
        <dbReference type="ARBA" id="ARBA00000098"/>
    </source>
</evidence>
<comment type="cofactor">
    <cofactor evidence="2">
        <name>Zn(2+)</name>
        <dbReference type="ChEBI" id="CHEBI:29105"/>
    </cofactor>
</comment>
<keyword evidence="6 15" id="KW-0031">Aminopeptidase</keyword>
<dbReference type="GO" id="GO:0016285">
    <property type="term" value="F:alanyl aminopeptidase activity"/>
    <property type="evidence" value="ECO:0007669"/>
    <property type="project" value="UniProtKB-EC"/>
</dbReference>
<dbReference type="GO" id="GO:0005615">
    <property type="term" value="C:extracellular space"/>
    <property type="evidence" value="ECO:0007669"/>
    <property type="project" value="TreeGrafter"/>
</dbReference>
<dbReference type="InterPro" id="IPR011989">
    <property type="entry name" value="ARM-like"/>
</dbReference>
<dbReference type="GO" id="GO:0008270">
    <property type="term" value="F:zinc ion binding"/>
    <property type="evidence" value="ECO:0007669"/>
    <property type="project" value="InterPro"/>
</dbReference>
<dbReference type="Gene3D" id="1.10.390.10">
    <property type="entry name" value="Neutral Protease Domain 2"/>
    <property type="match status" value="1"/>
</dbReference>
<evidence type="ECO:0000256" key="4">
    <source>
        <dbReference type="ARBA" id="ARBA00012564"/>
    </source>
</evidence>
<dbReference type="EMBL" id="CP003349">
    <property type="protein sequence ID" value="AFD08494.1"/>
    <property type="molecule type" value="Genomic_DNA"/>
</dbReference>
<dbReference type="STRING" id="929556.Solca_3489"/>
<dbReference type="GO" id="GO:0016020">
    <property type="term" value="C:membrane"/>
    <property type="evidence" value="ECO:0007669"/>
    <property type="project" value="TreeGrafter"/>
</dbReference>
<dbReference type="PANTHER" id="PTHR11533:SF174">
    <property type="entry name" value="PUROMYCIN-SENSITIVE AMINOPEPTIDASE-RELATED"/>
    <property type="match status" value="1"/>
</dbReference>
<dbReference type="SUPFAM" id="SSF55486">
    <property type="entry name" value="Metalloproteases ('zincins'), catalytic domain"/>
    <property type="match status" value="1"/>
</dbReference>
<evidence type="ECO:0000256" key="7">
    <source>
        <dbReference type="ARBA" id="ARBA00022670"/>
    </source>
</evidence>
<dbReference type="InterPro" id="IPR042097">
    <property type="entry name" value="Aminopeptidase_N-like_N_sf"/>
</dbReference>
<keyword evidence="11" id="KW-0482">Metalloprotease</keyword>
<keyword evidence="12" id="KW-0732">Signal</keyword>
<evidence type="ECO:0000256" key="3">
    <source>
        <dbReference type="ARBA" id="ARBA00010136"/>
    </source>
</evidence>
<protein>
    <recommendedName>
        <fullName evidence="5">Aminopeptidase N</fullName>
        <ecNumber evidence="4">3.4.11.2</ecNumber>
    </recommendedName>
</protein>
<evidence type="ECO:0000256" key="9">
    <source>
        <dbReference type="ARBA" id="ARBA00022801"/>
    </source>
</evidence>
<dbReference type="eggNOG" id="COG1413">
    <property type="taxonomic scope" value="Bacteria"/>
</dbReference>
<dbReference type="PROSITE" id="PS51257">
    <property type="entry name" value="PROKAR_LIPOPROTEIN"/>
    <property type="match status" value="1"/>
</dbReference>
<proteinExistence type="inferred from homology"/>
<dbReference type="Proteomes" id="UP000007590">
    <property type="component" value="Chromosome"/>
</dbReference>
<dbReference type="GO" id="GO:0006508">
    <property type="term" value="P:proteolysis"/>
    <property type="evidence" value="ECO:0007669"/>
    <property type="project" value="UniProtKB-KW"/>
</dbReference>
<evidence type="ECO:0000256" key="5">
    <source>
        <dbReference type="ARBA" id="ARBA00015611"/>
    </source>
</evidence>
<organism evidence="15 16">
    <name type="scientific">Solitalea canadensis (strain ATCC 29591 / DSM 3403 / JCM 21819 / LMG 8368 / NBRC 15130 / NCIMB 12057 / USAM 9D)</name>
    <name type="common">Flexibacter canadensis</name>
    <dbReference type="NCBI Taxonomy" id="929556"/>
    <lineage>
        <taxon>Bacteria</taxon>
        <taxon>Pseudomonadati</taxon>
        <taxon>Bacteroidota</taxon>
        <taxon>Sphingobacteriia</taxon>
        <taxon>Sphingobacteriales</taxon>
        <taxon>Sphingobacteriaceae</taxon>
        <taxon>Solitalea</taxon>
    </lineage>
</organism>
<comment type="similarity">
    <text evidence="3">Belongs to the peptidase M1 family.</text>
</comment>
<dbReference type="Gene3D" id="3.30.2010.30">
    <property type="match status" value="1"/>
</dbReference>
<dbReference type="InterPro" id="IPR016024">
    <property type="entry name" value="ARM-type_fold"/>
</dbReference>
<dbReference type="PANTHER" id="PTHR11533">
    <property type="entry name" value="PROTEASE M1 ZINC METALLOPROTEASE"/>
    <property type="match status" value="1"/>
</dbReference>
<dbReference type="InterPro" id="IPR045357">
    <property type="entry name" value="Aminopeptidase_N-like_N"/>
</dbReference>
<evidence type="ECO:0000256" key="12">
    <source>
        <dbReference type="SAM" id="SignalP"/>
    </source>
</evidence>
<dbReference type="CDD" id="cd09603">
    <property type="entry name" value="M1_APN_like"/>
    <property type="match status" value="1"/>
</dbReference>
<dbReference type="Pfam" id="PF01433">
    <property type="entry name" value="Peptidase_M1"/>
    <property type="match status" value="1"/>
</dbReference>
<keyword evidence="10" id="KW-0862">Zinc</keyword>
<evidence type="ECO:0000256" key="2">
    <source>
        <dbReference type="ARBA" id="ARBA00001947"/>
    </source>
</evidence>
<dbReference type="InterPro" id="IPR014782">
    <property type="entry name" value="Peptidase_M1_dom"/>
</dbReference>
<dbReference type="KEGG" id="scn:Solca_3489"/>
<comment type="catalytic activity">
    <reaction evidence="1">
        <text>Release of an N-terminal amino acid, Xaa-|-Yaa- from a peptide, amide or arylamide. Xaa is preferably Ala, but may be most amino acids including Pro (slow action). When a terminal hydrophobic residue is followed by a prolyl residue, the two may be released as an intact Xaa-Pro dipeptide.</text>
        <dbReference type="EC" id="3.4.11.2"/>
    </reaction>
</comment>
<keyword evidence="9" id="KW-0378">Hydrolase</keyword>
<keyword evidence="7" id="KW-0645">Protease</keyword>
<evidence type="ECO:0000259" key="13">
    <source>
        <dbReference type="Pfam" id="PF01433"/>
    </source>
</evidence>
<feature type="domain" description="Aminopeptidase N-like N-terminal" evidence="14">
    <location>
        <begin position="66"/>
        <end position="253"/>
    </location>
</feature>
<dbReference type="Gene3D" id="1.25.10.10">
    <property type="entry name" value="Leucine-rich Repeat Variant"/>
    <property type="match status" value="1"/>
</dbReference>
<dbReference type="GO" id="GO:0042277">
    <property type="term" value="F:peptide binding"/>
    <property type="evidence" value="ECO:0007669"/>
    <property type="project" value="TreeGrafter"/>
</dbReference>
<dbReference type="eggNOG" id="COG0308">
    <property type="taxonomic scope" value="Bacteria"/>
</dbReference>
<dbReference type="SUPFAM" id="SSF48371">
    <property type="entry name" value="ARM repeat"/>
    <property type="match status" value="1"/>
</dbReference>
<dbReference type="RefSeq" id="WP_014681717.1">
    <property type="nucleotide sequence ID" value="NC_017770.1"/>
</dbReference>
<feature type="chain" id="PRO_5003613501" description="Aminopeptidase N" evidence="12">
    <location>
        <begin position="21"/>
        <end position="716"/>
    </location>
</feature>
<dbReference type="SUPFAM" id="SSF63737">
    <property type="entry name" value="Leukotriene A4 hydrolase N-terminal domain"/>
    <property type="match status" value="1"/>
</dbReference>
<keyword evidence="16" id="KW-1185">Reference proteome</keyword>
<sequence>MIKKHLLVTGAIFISLAACSSTKHIQLPEMVVSANSNQTLTKTDSLHKNRVYFATYTSINDLISTKLDLKFNWDSAFVLGKAQLKFKPYFYPTDSLKLSAKGFKINEVALITSGGKQSLKYDYDGKSIKVKLDKTYTRNDEYTIAVDYVAMPNKIIVKGSEAITQDKGLYFINNDGKDPEKPKQIWTQGETEANSCWFPTIDGPQEKHTQEISLTVDKKYVTLSNGLMITSKDNGDGTHTDTWKQDKMHSTYLTMIAVGDFAVVKDKWRNIEVNYYVEPKFEKYAKLVFGNTPEMIEFYSKKMGVDYAWDKYSQIVVRDFVSGAMENTSATVHFDRLNMTDREYLDETHEDIICHELFHHWFGDLVTCESWPNLPLNESFATYGEYLWYEYKYGRAEADIKSQMDMMAYVSSKDDASKDLIRFNLDDREKMFDLVSYQKGGRVLHMLRKYVGDDAFFTALKNYLNDHRFSTAEIHDLRMAFEKVTGEDLNWFFNQWFLAAGHPELSVATTYNEATKQVEINVAQLQNFDNSPLYKLPVDVDFYVDGKVERKRVVINKAAQKFTFNYDKKPLVVNFDAEKMLLGLKRETKTREEWIALYNNAPLFMDKIEALSNLEYYSSFSDVQEILRKALSDKVWGVRIFAVQSVAGLTAEAKEQFYPLMVNLAKTDSKSYVRAAALGILSQVYKSKDNKTVYTEATKDKSPMVEETARQLLNTK</sequence>
<reference evidence="15" key="1">
    <citation type="submission" date="2012-02" db="EMBL/GenBank/DDBJ databases">
        <title>The complete genome of Solitalea canadensis DSM 3403.</title>
        <authorList>
            <consortium name="US DOE Joint Genome Institute (JGI-PGF)"/>
            <person name="Lucas S."/>
            <person name="Copeland A."/>
            <person name="Lapidus A."/>
            <person name="Glavina del Rio T."/>
            <person name="Dalin E."/>
            <person name="Tice H."/>
            <person name="Bruce D."/>
            <person name="Goodwin L."/>
            <person name="Pitluck S."/>
            <person name="Peters L."/>
            <person name="Ovchinnikova G."/>
            <person name="Lu M."/>
            <person name="Kyrpides N."/>
            <person name="Mavromatis K."/>
            <person name="Ivanova N."/>
            <person name="Brettin T."/>
            <person name="Detter J.C."/>
            <person name="Han C."/>
            <person name="Larimer F."/>
            <person name="Land M."/>
            <person name="Hauser L."/>
            <person name="Markowitz V."/>
            <person name="Cheng J.-F."/>
            <person name="Hugenholtz P."/>
            <person name="Woyke T."/>
            <person name="Wu D."/>
            <person name="Spring S."/>
            <person name="Schroeder M."/>
            <person name="Kopitz M."/>
            <person name="Brambilla E."/>
            <person name="Klenk H.-P."/>
            <person name="Eisen J.A."/>
        </authorList>
    </citation>
    <scope>NUCLEOTIDE SEQUENCE</scope>
    <source>
        <strain evidence="15">DSM 3403</strain>
    </source>
</reference>